<dbReference type="OrthoDB" id="68483at2759"/>
<gene>
    <name evidence="7" type="ORF">WOLCODRAFT_72087</name>
</gene>
<dbReference type="GO" id="GO:0005524">
    <property type="term" value="F:ATP binding"/>
    <property type="evidence" value="ECO:0007669"/>
    <property type="project" value="UniProtKB-KW"/>
</dbReference>
<evidence type="ECO:0000259" key="6">
    <source>
        <dbReference type="PROSITE" id="PS50011"/>
    </source>
</evidence>
<feature type="domain" description="Protein kinase" evidence="6">
    <location>
        <begin position="53"/>
        <end position="346"/>
    </location>
</feature>
<dbReference type="SUPFAM" id="SSF56112">
    <property type="entry name" value="Protein kinase-like (PK-like)"/>
    <property type="match status" value="1"/>
</dbReference>
<dbReference type="STRING" id="742152.A0A2H3JIK5"/>
<evidence type="ECO:0000256" key="3">
    <source>
        <dbReference type="ARBA" id="ARBA00022741"/>
    </source>
</evidence>
<name>A0A2H3JIK5_WOLCO</name>
<dbReference type="InterPro" id="IPR008271">
    <property type="entry name" value="Ser/Thr_kinase_AS"/>
</dbReference>
<evidence type="ECO:0000256" key="4">
    <source>
        <dbReference type="ARBA" id="ARBA00022777"/>
    </source>
</evidence>
<evidence type="ECO:0000256" key="1">
    <source>
        <dbReference type="ARBA" id="ARBA00022527"/>
    </source>
</evidence>
<keyword evidence="4 7" id="KW-0418">Kinase</keyword>
<evidence type="ECO:0000256" key="5">
    <source>
        <dbReference type="ARBA" id="ARBA00022840"/>
    </source>
</evidence>
<reference evidence="7 8" key="1">
    <citation type="journal article" date="2012" name="Science">
        <title>The Paleozoic origin of enzymatic lignin decomposition reconstructed from 31 fungal genomes.</title>
        <authorList>
            <person name="Floudas D."/>
            <person name="Binder M."/>
            <person name="Riley R."/>
            <person name="Barry K."/>
            <person name="Blanchette R.A."/>
            <person name="Henrissat B."/>
            <person name="Martinez A.T."/>
            <person name="Otillar R."/>
            <person name="Spatafora J.W."/>
            <person name="Yadav J.S."/>
            <person name="Aerts A."/>
            <person name="Benoit I."/>
            <person name="Boyd A."/>
            <person name="Carlson A."/>
            <person name="Copeland A."/>
            <person name="Coutinho P.M."/>
            <person name="de Vries R.P."/>
            <person name="Ferreira P."/>
            <person name="Findley K."/>
            <person name="Foster B."/>
            <person name="Gaskell J."/>
            <person name="Glotzer D."/>
            <person name="Gorecki P."/>
            <person name="Heitman J."/>
            <person name="Hesse C."/>
            <person name="Hori C."/>
            <person name="Igarashi K."/>
            <person name="Jurgens J.A."/>
            <person name="Kallen N."/>
            <person name="Kersten P."/>
            <person name="Kohler A."/>
            <person name="Kuees U."/>
            <person name="Kumar T.K.A."/>
            <person name="Kuo A."/>
            <person name="LaButti K."/>
            <person name="Larrondo L.F."/>
            <person name="Lindquist E."/>
            <person name="Ling A."/>
            <person name="Lombard V."/>
            <person name="Lucas S."/>
            <person name="Lundell T."/>
            <person name="Martin R."/>
            <person name="McLaughlin D.J."/>
            <person name="Morgenstern I."/>
            <person name="Morin E."/>
            <person name="Murat C."/>
            <person name="Nagy L.G."/>
            <person name="Nolan M."/>
            <person name="Ohm R.A."/>
            <person name="Patyshakuliyeva A."/>
            <person name="Rokas A."/>
            <person name="Ruiz-Duenas F.J."/>
            <person name="Sabat G."/>
            <person name="Salamov A."/>
            <person name="Samejima M."/>
            <person name="Schmutz J."/>
            <person name="Slot J.C."/>
            <person name="St John F."/>
            <person name="Stenlid J."/>
            <person name="Sun H."/>
            <person name="Sun S."/>
            <person name="Syed K."/>
            <person name="Tsang A."/>
            <person name="Wiebenga A."/>
            <person name="Young D."/>
            <person name="Pisabarro A."/>
            <person name="Eastwood D.C."/>
            <person name="Martin F."/>
            <person name="Cullen D."/>
            <person name="Grigoriev I.V."/>
            <person name="Hibbett D.S."/>
        </authorList>
    </citation>
    <scope>NUCLEOTIDE SEQUENCE [LARGE SCALE GENOMIC DNA]</scope>
    <source>
        <strain evidence="7 8">MD-104</strain>
    </source>
</reference>
<evidence type="ECO:0000313" key="8">
    <source>
        <dbReference type="Proteomes" id="UP000218811"/>
    </source>
</evidence>
<dbReference type="Pfam" id="PF00069">
    <property type="entry name" value="Pkinase"/>
    <property type="match status" value="1"/>
</dbReference>
<dbReference type="Gene3D" id="1.10.510.10">
    <property type="entry name" value="Transferase(Phosphotransferase) domain 1"/>
    <property type="match status" value="1"/>
</dbReference>
<dbReference type="PROSITE" id="PS50011">
    <property type="entry name" value="PROTEIN_KINASE_DOM"/>
    <property type="match status" value="1"/>
</dbReference>
<keyword evidence="2" id="KW-0808">Transferase</keyword>
<dbReference type="InterPro" id="IPR045270">
    <property type="entry name" value="STKc_AGC"/>
</dbReference>
<dbReference type="Gene3D" id="3.30.200.20">
    <property type="entry name" value="Phosphorylase Kinase, domain 1"/>
    <property type="match status" value="1"/>
</dbReference>
<sequence>MCSLSVESLTVPSTGDSLSSTVHFPLDFGKTSIVGIPCILGANRGSAWKGSDFVPIKLLGKGGQGAVFLVRCRQTGQQYALKTVRKSSAKPKSAPRIFEEQAIMRELALTPNPWFVRLKGSFHDSENFYFLTEYAPRGDLWTEISRRKSLSPAALLQYSAEIIHILSLMYEERHIIHRDFKPENLLIDGSGHLVLADFGISKLFGCARPWEHTNAGEFEVEDNSNVSDMSKEIDLEGHHVTRKICGTAGYMAPEVFCGPAYSFQADIWAAGVTIYKMMTGALPFGMNRKQNTKEIFQRSLASPLDFHSSSAKCKVDRDAQDLLQLMLEKDPLKRPLAVELKSHSYFRSIDWEKLARRDGPGPGTNARERNVRRNRNHITYTVGDAPDPSDDPYPWFTWTSAELENSQHCGGPPEKPLMIKRSASRTVQAMHAMKSWCNDKLHGEQHNRH</sequence>
<protein>
    <submittedName>
        <fullName evidence="7">Kinase-like protein</fullName>
    </submittedName>
</protein>
<dbReference type="AlphaFoldDB" id="A0A2H3JIK5"/>
<proteinExistence type="predicted"/>
<keyword evidence="1" id="KW-0723">Serine/threonine-protein kinase</keyword>
<dbReference type="GO" id="GO:0004674">
    <property type="term" value="F:protein serine/threonine kinase activity"/>
    <property type="evidence" value="ECO:0007669"/>
    <property type="project" value="UniProtKB-KW"/>
</dbReference>
<evidence type="ECO:0000256" key="2">
    <source>
        <dbReference type="ARBA" id="ARBA00022679"/>
    </source>
</evidence>
<accession>A0A2H3JIK5</accession>
<organism evidence="7 8">
    <name type="scientific">Wolfiporia cocos (strain MD-104)</name>
    <name type="common">Brown rot fungus</name>
    <dbReference type="NCBI Taxonomy" id="742152"/>
    <lineage>
        <taxon>Eukaryota</taxon>
        <taxon>Fungi</taxon>
        <taxon>Dikarya</taxon>
        <taxon>Basidiomycota</taxon>
        <taxon>Agaricomycotina</taxon>
        <taxon>Agaricomycetes</taxon>
        <taxon>Polyporales</taxon>
        <taxon>Phaeolaceae</taxon>
        <taxon>Wolfiporia</taxon>
    </lineage>
</organism>
<keyword evidence="8" id="KW-1185">Reference proteome</keyword>
<dbReference type="InterPro" id="IPR000719">
    <property type="entry name" value="Prot_kinase_dom"/>
</dbReference>
<dbReference type="PANTHER" id="PTHR24351">
    <property type="entry name" value="RIBOSOMAL PROTEIN S6 KINASE"/>
    <property type="match status" value="1"/>
</dbReference>
<dbReference type="CDD" id="cd05123">
    <property type="entry name" value="STKc_AGC"/>
    <property type="match status" value="1"/>
</dbReference>
<dbReference type="OMA" id="CTSDFRP"/>
<dbReference type="Proteomes" id="UP000218811">
    <property type="component" value="Unassembled WGS sequence"/>
</dbReference>
<keyword evidence="5" id="KW-0067">ATP-binding</keyword>
<dbReference type="PROSITE" id="PS00108">
    <property type="entry name" value="PROTEIN_KINASE_ST"/>
    <property type="match status" value="1"/>
</dbReference>
<evidence type="ECO:0000313" key="7">
    <source>
        <dbReference type="EMBL" id="PCH42016.1"/>
    </source>
</evidence>
<dbReference type="InterPro" id="IPR011009">
    <property type="entry name" value="Kinase-like_dom_sf"/>
</dbReference>
<keyword evidence="3" id="KW-0547">Nucleotide-binding</keyword>
<dbReference type="EMBL" id="KB468124">
    <property type="protein sequence ID" value="PCH42016.1"/>
    <property type="molecule type" value="Genomic_DNA"/>
</dbReference>